<comment type="caution">
    <text evidence="2">The sequence shown here is derived from an EMBL/GenBank/DDBJ whole genome shotgun (WGS) entry which is preliminary data.</text>
</comment>
<dbReference type="PROSITE" id="PS50878">
    <property type="entry name" value="RT_POL"/>
    <property type="match status" value="1"/>
</dbReference>
<dbReference type="SUPFAM" id="SSF56672">
    <property type="entry name" value="DNA/RNA polymerases"/>
    <property type="match status" value="1"/>
</dbReference>
<evidence type="ECO:0000313" key="3">
    <source>
        <dbReference type="Proteomes" id="UP000324800"/>
    </source>
</evidence>
<sequence>MDGVQQIKQLITQKDFATSLDLHQAFHHIRVSTEFQPYLGFRFEKIDYMYQGMPFKVAITPRIFTKTLKPAIMEVKKRWKSRKLAYADDILLLNLDQQMLRQETMEIKNFLSSLGWLITEDKSQMEPNQEFEFPGWLWRTKEMTFQLTVDRRRCMLKELRLMMNKVKNREKILVRKLASLIGKIRFIEAQWKRGPLHIKQ</sequence>
<dbReference type="InterPro" id="IPR043502">
    <property type="entry name" value="DNA/RNA_pol_sf"/>
</dbReference>
<dbReference type="PANTHER" id="PTHR33050:SF7">
    <property type="entry name" value="RIBONUCLEASE H"/>
    <property type="match status" value="1"/>
</dbReference>
<dbReference type="EMBL" id="SNRW01046549">
    <property type="protein sequence ID" value="KAA6317602.1"/>
    <property type="molecule type" value="Genomic_DNA"/>
</dbReference>
<dbReference type="Pfam" id="PF00078">
    <property type="entry name" value="RVT_1"/>
    <property type="match status" value="1"/>
</dbReference>
<dbReference type="OrthoDB" id="2286148at2759"/>
<evidence type="ECO:0000313" key="2">
    <source>
        <dbReference type="EMBL" id="KAA6317602.1"/>
    </source>
</evidence>
<dbReference type="Proteomes" id="UP000324800">
    <property type="component" value="Unassembled WGS sequence"/>
</dbReference>
<dbReference type="PANTHER" id="PTHR33050">
    <property type="entry name" value="REVERSE TRANSCRIPTASE DOMAIN-CONTAINING PROTEIN"/>
    <property type="match status" value="1"/>
</dbReference>
<dbReference type="Gene3D" id="3.30.70.270">
    <property type="match status" value="1"/>
</dbReference>
<dbReference type="AlphaFoldDB" id="A0A5J4Q830"/>
<organism evidence="2 3">
    <name type="scientific">Streblomastix strix</name>
    <dbReference type="NCBI Taxonomy" id="222440"/>
    <lineage>
        <taxon>Eukaryota</taxon>
        <taxon>Metamonada</taxon>
        <taxon>Preaxostyla</taxon>
        <taxon>Oxymonadida</taxon>
        <taxon>Streblomastigidae</taxon>
        <taxon>Streblomastix</taxon>
    </lineage>
</organism>
<gene>
    <name evidence="2" type="ORF">EZS28_055074</name>
</gene>
<dbReference type="InterPro" id="IPR000477">
    <property type="entry name" value="RT_dom"/>
</dbReference>
<accession>A0A5J4Q830</accession>
<dbReference type="Gene3D" id="3.10.10.10">
    <property type="entry name" value="HIV Type 1 Reverse Transcriptase, subunit A, domain 1"/>
    <property type="match status" value="1"/>
</dbReference>
<name>A0A5J4Q830_9EUKA</name>
<dbReference type="InterPro" id="IPR052055">
    <property type="entry name" value="Hepadnavirus_pol/RT"/>
</dbReference>
<feature type="domain" description="Reverse transcriptase" evidence="1">
    <location>
        <begin position="1"/>
        <end position="138"/>
    </location>
</feature>
<evidence type="ECO:0000259" key="1">
    <source>
        <dbReference type="PROSITE" id="PS50878"/>
    </source>
</evidence>
<dbReference type="InterPro" id="IPR043128">
    <property type="entry name" value="Rev_trsase/Diguanyl_cyclase"/>
</dbReference>
<feature type="non-terminal residue" evidence="2">
    <location>
        <position position="200"/>
    </location>
</feature>
<protein>
    <submittedName>
        <fullName evidence="2">Putative Gag-Pol polyprotein</fullName>
    </submittedName>
</protein>
<proteinExistence type="predicted"/>
<reference evidence="2 3" key="1">
    <citation type="submission" date="2019-03" db="EMBL/GenBank/DDBJ databases">
        <title>Single cell metagenomics reveals metabolic interactions within the superorganism composed of flagellate Streblomastix strix and complex community of Bacteroidetes bacteria on its surface.</title>
        <authorList>
            <person name="Treitli S.C."/>
            <person name="Kolisko M."/>
            <person name="Husnik F."/>
            <person name="Keeling P."/>
            <person name="Hampl V."/>
        </authorList>
    </citation>
    <scope>NUCLEOTIDE SEQUENCE [LARGE SCALE GENOMIC DNA]</scope>
    <source>
        <strain evidence="2">ST1C</strain>
    </source>
</reference>